<dbReference type="OrthoDB" id="9809348at2"/>
<keyword evidence="8" id="KW-1185">Reference proteome</keyword>
<comment type="subcellular location">
    <subcellularLocation>
        <location evidence="1">Membrane</location>
    </subcellularLocation>
</comment>
<dbReference type="AlphaFoldDB" id="A0A1M5X0N1"/>
<keyword evidence="3" id="KW-0808">Transferase</keyword>
<dbReference type="PANTHER" id="PTHR34220">
    <property type="entry name" value="SENSOR HISTIDINE KINASE YPDA"/>
    <property type="match status" value="1"/>
</dbReference>
<feature type="domain" description="HAMP" evidence="6">
    <location>
        <begin position="309"/>
        <end position="361"/>
    </location>
</feature>
<dbReference type="Pfam" id="PF02518">
    <property type="entry name" value="HATPase_c"/>
    <property type="match status" value="1"/>
</dbReference>
<dbReference type="GO" id="GO:0000155">
    <property type="term" value="F:phosphorelay sensor kinase activity"/>
    <property type="evidence" value="ECO:0007669"/>
    <property type="project" value="InterPro"/>
</dbReference>
<protein>
    <submittedName>
        <fullName evidence="7">Two-component system, sensor histidine kinase YesM</fullName>
    </submittedName>
</protein>
<organism evidence="7 8">
    <name type="scientific">Clostridium grantii DSM 8605</name>
    <dbReference type="NCBI Taxonomy" id="1121316"/>
    <lineage>
        <taxon>Bacteria</taxon>
        <taxon>Bacillati</taxon>
        <taxon>Bacillota</taxon>
        <taxon>Clostridia</taxon>
        <taxon>Eubacteriales</taxon>
        <taxon>Clostridiaceae</taxon>
        <taxon>Clostridium</taxon>
    </lineage>
</organism>
<dbReference type="Gene3D" id="3.30.565.10">
    <property type="entry name" value="Histidine kinase-like ATPase, C-terminal domain"/>
    <property type="match status" value="1"/>
</dbReference>
<dbReference type="RefSeq" id="WP_073339577.1">
    <property type="nucleotide sequence ID" value="NZ_FQXM01000022.1"/>
</dbReference>
<dbReference type="CDD" id="cd06225">
    <property type="entry name" value="HAMP"/>
    <property type="match status" value="1"/>
</dbReference>
<feature type="transmembrane region" description="Helical" evidence="5">
    <location>
        <begin position="12"/>
        <end position="33"/>
    </location>
</feature>
<gene>
    <name evidence="7" type="ORF">SAMN02745207_03226</name>
</gene>
<accession>A0A1M5X0N1</accession>
<dbReference type="Proteomes" id="UP000184447">
    <property type="component" value="Unassembled WGS sequence"/>
</dbReference>
<feature type="transmembrane region" description="Helical" evidence="5">
    <location>
        <begin position="288"/>
        <end position="308"/>
    </location>
</feature>
<keyword evidence="5" id="KW-1133">Transmembrane helix</keyword>
<dbReference type="Gene3D" id="6.10.340.10">
    <property type="match status" value="1"/>
</dbReference>
<dbReference type="GO" id="GO:0016020">
    <property type="term" value="C:membrane"/>
    <property type="evidence" value="ECO:0007669"/>
    <property type="project" value="UniProtKB-SubCell"/>
</dbReference>
<proteinExistence type="predicted"/>
<evidence type="ECO:0000313" key="7">
    <source>
        <dbReference type="EMBL" id="SHH92994.1"/>
    </source>
</evidence>
<keyword evidence="5" id="KW-0472">Membrane</keyword>
<dbReference type="InterPro" id="IPR003660">
    <property type="entry name" value="HAMP_dom"/>
</dbReference>
<dbReference type="SUPFAM" id="SSF158472">
    <property type="entry name" value="HAMP domain-like"/>
    <property type="match status" value="1"/>
</dbReference>
<dbReference type="Pfam" id="PF06580">
    <property type="entry name" value="His_kinase"/>
    <property type="match status" value="1"/>
</dbReference>
<name>A0A1M5X0N1_9CLOT</name>
<evidence type="ECO:0000256" key="3">
    <source>
        <dbReference type="ARBA" id="ARBA00022679"/>
    </source>
</evidence>
<reference evidence="7 8" key="1">
    <citation type="submission" date="2016-11" db="EMBL/GenBank/DDBJ databases">
        <authorList>
            <person name="Jaros S."/>
            <person name="Januszkiewicz K."/>
            <person name="Wedrychowicz H."/>
        </authorList>
    </citation>
    <scope>NUCLEOTIDE SEQUENCE [LARGE SCALE GENOMIC DNA]</scope>
    <source>
        <strain evidence="7 8">DSM 8605</strain>
    </source>
</reference>
<keyword evidence="2" id="KW-0597">Phosphoprotein</keyword>
<keyword evidence="4 7" id="KW-0418">Kinase</keyword>
<dbReference type="InterPro" id="IPR036890">
    <property type="entry name" value="HATPase_C_sf"/>
</dbReference>
<evidence type="ECO:0000256" key="2">
    <source>
        <dbReference type="ARBA" id="ARBA00022553"/>
    </source>
</evidence>
<evidence type="ECO:0000256" key="4">
    <source>
        <dbReference type="ARBA" id="ARBA00022777"/>
    </source>
</evidence>
<dbReference type="SUPFAM" id="SSF55874">
    <property type="entry name" value="ATPase domain of HSP90 chaperone/DNA topoisomerase II/histidine kinase"/>
    <property type="match status" value="1"/>
</dbReference>
<sequence length="582" mass="66910">MKIKKISLRITLYFTALLIMLALVISILNIRLYSDELSDEIDNVVIQKLNLITGKLNENINDIKIIHSSMLNDKSINAAFQKVLEETNDANILELSTLIDTHPSTSSDRKSIIALGLNGEIYNPIRSFPAFKNLTENNNDFQIMMNSKQYFRLTKPNTFPLEISNPEPYQKANITLYAQYYNYKSLKQIGYLAINFKKNILFDNITPLATETFATTYIVDENNELVFQIGEIPFEDLPSNTSKNKIIKVHDKKYSVLDECLTGYNRWHIISLFDRSLITIKTSKLNQYIYLTLFIALIIMMFISWFISQNITNPIRDMIRSMGEFEKGHWPMPLETKNEDEIKHLILGYNSMLTSFIKLTNDMIINHEESKMIEIDLIKTQIGLLEAQINPHFIHNTLNSMNYLALRSNNQELSSIIESFNKLLRMSMAINVSFVTVMQEIDNIKDYSRIQKVRFENAFNIEYFVDPNASIGKMPKLIIQPLVENSIIHGILPKDTIGNIIITVNKINSDLIIIISDDGIGIEKDILDTIIKINKKGPVTKHIGVQNVYDRLKLYYGEEIGFSIKSTIDKGTTITLKIPYED</sequence>
<dbReference type="STRING" id="1121316.SAMN02745207_03226"/>
<dbReference type="EMBL" id="FQXM01000022">
    <property type="protein sequence ID" value="SHH92994.1"/>
    <property type="molecule type" value="Genomic_DNA"/>
</dbReference>
<dbReference type="PROSITE" id="PS50885">
    <property type="entry name" value="HAMP"/>
    <property type="match status" value="1"/>
</dbReference>
<dbReference type="Pfam" id="PF00672">
    <property type="entry name" value="HAMP"/>
    <property type="match status" value="1"/>
</dbReference>
<keyword evidence="5" id="KW-0812">Transmembrane</keyword>
<evidence type="ECO:0000313" key="8">
    <source>
        <dbReference type="Proteomes" id="UP000184447"/>
    </source>
</evidence>
<dbReference type="InterPro" id="IPR003594">
    <property type="entry name" value="HATPase_dom"/>
</dbReference>
<dbReference type="InterPro" id="IPR010559">
    <property type="entry name" value="Sig_transdc_His_kin_internal"/>
</dbReference>
<evidence type="ECO:0000256" key="1">
    <source>
        <dbReference type="ARBA" id="ARBA00004370"/>
    </source>
</evidence>
<dbReference type="PANTHER" id="PTHR34220:SF7">
    <property type="entry name" value="SENSOR HISTIDINE KINASE YPDA"/>
    <property type="match status" value="1"/>
</dbReference>
<evidence type="ECO:0000256" key="5">
    <source>
        <dbReference type="SAM" id="Phobius"/>
    </source>
</evidence>
<evidence type="ECO:0000259" key="6">
    <source>
        <dbReference type="PROSITE" id="PS50885"/>
    </source>
</evidence>
<dbReference type="InterPro" id="IPR050640">
    <property type="entry name" value="Bact_2-comp_sensor_kinase"/>
</dbReference>